<dbReference type="RefSeq" id="WP_189743005.1">
    <property type="nucleotide sequence ID" value="NZ_BMRL01000012.1"/>
</dbReference>
<keyword evidence="2" id="KW-1185">Reference proteome</keyword>
<evidence type="ECO:0000313" key="1">
    <source>
        <dbReference type="EMBL" id="GHI66310.1"/>
    </source>
</evidence>
<name>A0ABQ3SDW9_9ACTN</name>
<protein>
    <submittedName>
        <fullName evidence="1">Uncharacterized protein</fullName>
    </submittedName>
</protein>
<sequence>MDSEALHELIGAQLRAADPRRREAAARRALDVAWGPDQERYLAEALADAVGREDDPAALAAQIDALPAVEPALGDAALVRLAGRCADSPVLAALLVRAARLQVSGPAEPVGDATRVAVRCLRGAPHSGLGLRTPGGAWVVLERIEVYGRAVDRLDPGCTARVLLSGPGARGLAEWDRLEAEPRARECAPRLRSPDPRTRCSAAEAIADWPNSWAPEVGRYLCGALARAAVREQDHDALESHLHALLALGHFLAEPAFALLRTMDRAALPEVLRPYLDDLLEEDRARSGR</sequence>
<gene>
    <name evidence="1" type="ORF">Snoj_02280</name>
</gene>
<evidence type="ECO:0000313" key="2">
    <source>
        <dbReference type="Proteomes" id="UP000613974"/>
    </source>
</evidence>
<dbReference type="EMBL" id="BNEC01000003">
    <property type="protein sequence ID" value="GHI66310.1"/>
    <property type="molecule type" value="Genomic_DNA"/>
</dbReference>
<organism evidence="1 2">
    <name type="scientific">Streptomyces nojiriensis</name>
    <dbReference type="NCBI Taxonomy" id="66374"/>
    <lineage>
        <taxon>Bacteria</taxon>
        <taxon>Bacillati</taxon>
        <taxon>Actinomycetota</taxon>
        <taxon>Actinomycetes</taxon>
        <taxon>Kitasatosporales</taxon>
        <taxon>Streptomycetaceae</taxon>
        <taxon>Streptomyces</taxon>
    </lineage>
</organism>
<reference evidence="2" key="1">
    <citation type="submission" date="2023-07" db="EMBL/GenBank/DDBJ databases">
        <title>Whole genome shotgun sequence of Streptomyces nojiriensis NBRC 13794.</title>
        <authorList>
            <person name="Komaki H."/>
            <person name="Tamura T."/>
        </authorList>
    </citation>
    <scope>NUCLEOTIDE SEQUENCE [LARGE SCALE GENOMIC DNA]</scope>
    <source>
        <strain evidence="2">NBRC 13794</strain>
    </source>
</reference>
<dbReference type="Proteomes" id="UP000613974">
    <property type="component" value="Unassembled WGS sequence"/>
</dbReference>
<comment type="caution">
    <text evidence="1">The sequence shown here is derived from an EMBL/GenBank/DDBJ whole genome shotgun (WGS) entry which is preliminary data.</text>
</comment>
<proteinExistence type="predicted"/>
<dbReference type="GeneID" id="95592680"/>
<accession>A0ABQ3SDW9</accession>